<dbReference type="InterPro" id="IPR044060">
    <property type="entry name" value="Bacterial_rp_domain"/>
</dbReference>
<dbReference type="Gene3D" id="2.60.40.1260">
    <property type="entry name" value="Lamin Tail domain"/>
    <property type="match status" value="1"/>
</dbReference>
<keyword evidence="3" id="KW-1185">Reference proteome</keyword>
<dbReference type="Proteomes" id="UP000198304">
    <property type="component" value="Unassembled WGS sequence"/>
</dbReference>
<dbReference type="EMBL" id="FZOJ01000010">
    <property type="protein sequence ID" value="SNS43857.1"/>
    <property type="molecule type" value="Genomic_DNA"/>
</dbReference>
<dbReference type="Pfam" id="PF00932">
    <property type="entry name" value="LTD"/>
    <property type="match status" value="1"/>
</dbReference>
<evidence type="ECO:0000313" key="3">
    <source>
        <dbReference type="Proteomes" id="UP000198304"/>
    </source>
</evidence>
<feature type="domain" description="LTD" evidence="1">
    <location>
        <begin position="30"/>
        <end position="147"/>
    </location>
</feature>
<organism evidence="2 3">
    <name type="scientific">Anaerovirgula multivorans</name>
    <dbReference type="NCBI Taxonomy" id="312168"/>
    <lineage>
        <taxon>Bacteria</taxon>
        <taxon>Bacillati</taxon>
        <taxon>Bacillota</taxon>
        <taxon>Clostridia</taxon>
        <taxon>Peptostreptococcales</taxon>
        <taxon>Natronincolaceae</taxon>
        <taxon>Anaerovirgula</taxon>
    </lineage>
</organism>
<sequence length="837" mass="97358">MQKKKVLIIMFSLLVLILGLLVFLPKLKVEGTLFINEVMSSNGDIIRDEDGDFSDWIELYYTGEKRINLHGYYLSDNPDNLTKWRFPKVVLEPGEFLLVWLSGKDKIGVSGELHTDFSISSAGEPIFLTAPNGGTNIDTVDSVAIPRDRSYGRTVDGGGEWQFFDRPTPGTSNAGTEGYTAVLQPPVFSKTGGFYKDKFTLELTASEDAVIYYTLDGSEPTEDSLLYDGFIEIEEQIISSNNSAQIITEGAIPEIPISFIQTASDELYEEWGYKRYRWYPPAGDFKKAIIVRAKAFKEGALPSQIATQTYFIDDHIDQRFDLPVISITTDKGNLFDYEKGIYILGEAFDKWRAKNPNEKVLGNIPANYNQEGAEWEKPVHIEFYEADGTLGFSQEAGLRIHGGFTRAWAQKTLRIYAKRDYDQESYFNYEIFPGHKKSSNNGTLQQFKRLILRNSGNDWTYTLFRDGLIHELVKDFRIDTQAYRPVVVYINGEYWGIHNIRERYDSYYFETNYDVDTNNLVMIDIRELKKLEKEQNEDVEHYLHMLNFIEEQDISLDKNYEYLKTLMDIENFIDYQIAGIYIANTDWLQNNLQFWRLKTDAYEPDAPYGQDGRWRWMLFDTDYGFDLENQGMYNHNTLDWATTDKGSDRNAPEYTFLLRSLLENEAFRNQFINRFADVMNTNFSSENVDTKINEMQSALEHEMQYNIQRWVNFDSIKEWNNNIDVMRNFAEKRPRNMRQQIMEHFGIAKTVTFNIEVPNIEEGTVKVNTITIDKNTPGLERDNHWKGSYFTGIPIEVTALPKEGYRFVGWEGREDETPTLYIIPWEDFILKPIFEKM</sequence>
<dbReference type="InterPro" id="IPR036415">
    <property type="entry name" value="Lamin_tail_dom_sf"/>
</dbReference>
<name>A0A239EGU5_9FIRM</name>
<dbReference type="InterPro" id="IPR001322">
    <property type="entry name" value="Lamin_tail_dom"/>
</dbReference>
<gene>
    <name evidence="2" type="ORF">SAMN05446037_101028</name>
</gene>
<dbReference type="OrthoDB" id="9806464at2"/>
<dbReference type="PROSITE" id="PS51841">
    <property type="entry name" value="LTD"/>
    <property type="match status" value="1"/>
</dbReference>
<dbReference type="SUPFAM" id="SSF74853">
    <property type="entry name" value="Lamin A/C globular tail domain"/>
    <property type="match status" value="1"/>
</dbReference>
<protein>
    <submittedName>
        <fullName evidence="2">Lamin Tail Domain</fullName>
    </submittedName>
</protein>
<dbReference type="AlphaFoldDB" id="A0A239EGU5"/>
<evidence type="ECO:0000313" key="2">
    <source>
        <dbReference type="EMBL" id="SNS43857.1"/>
    </source>
</evidence>
<proteinExistence type="predicted"/>
<evidence type="ECO:0000259" key="1">
    <source>
        <dbReference type="PROSITE" id="PS51841"/>
    </source>
</evidence>
<dbReference type="Pfam" id="PF18998">
    <property type="entry name" value="Flg_new_2"/>
    <property type="match status" value="1"/>
</dbReference>
<dbReference type="RefSeq" id="WP_089283069.1">
    <property type="nucleotide sequence ID" value="NZ_FZOJ01000010.1"/>
</dbReference>
<dbReference type="Pfam" id="PF13290">
    <property type="entry name" value="CHB_HEX_C_1"/>
    <property type="match status" value="1"/>
</dbReference>
<reference evidence="2 3" key="1">
    <citation type="submission" date="2017-06" db="EMBL/GenBank/DDBJ databases">
        <authorList>
            <person name="Kim H.J."/>
            <person name="Triplett B.A."/>
        </authorList>
    </citation>
    <scope>NUCLEOTIDE SEQUENCE [LARGE SCALE GENOMIC DNA]</scope>
    <source>
        <strain evidence="2 3">SCA</strain>
    </source>
</reference>
<dbReference type="InterPro" id="IPR059177">
    <property type="entry name" value="GH29D-like_dom"/>
</dbReference>
<dbReference type="Pfam" id="PF08757">
    <property type="entry name" value="CotH"/>
    <property type="match status" value="1"/>
</dbReference>
<dbReference type="InterPro" id="IPR014867">
    <property type="entry name" value="Spore_coat_CotH_CotH2/3/7"/>
</dbReference>
<accession>A0A239EGU5</accession>